<gene>
    <name evidence="1" type="ORF">C8D93_101539</name>
</gene>
<dbReference type="InterPro" id="IPR005186">
    <property type="entry name" value="FlaG"/>
</dbReference>
<dbReference type="EMBL" id="QICN01000001">
    <property type="protein sequence ID" value="PXV71488.1"/>
    <property type="molecule type" value="Genomic_DNA"/>
</dbReference>
<dbReference type="AlphaFoldDB" id="A0A318EGY4"/>
<reference evidence="1 2" key="1">
    <citation type="submission" date="2018-04" db="EMBL/GenBank/DDBJ databases">
        <title>Genomic Encyclopedia of Type Strains, Phase IV (KMG-IV): sequencing the most valuable type-strain genomes for metagenomic binning, comparative biology and taxonomic classification.</title>
        <authorList>
            <person name="Goeker M."/>
        </authorList>
    </citation>
    <scope>NUCLEOTIDE SEQUENCE [LARGE SCALE GENOMIC DNA]</scope>
    <source>
        <strain evidence="1 2">DSM 104150</strain>
    </source>
</reference>
<evidence type="ECO:0000313" key="2">
    <source>
        <dbReference type="Proteomes" id="UP000248330"/>
    </source>
</evidence>
<dbReference type="Proteomes" id="UP000248330">
    <property type="component" value="Unassembled WGS sequence"/>
</dbReference>
<proteinExistence type="predicted"/>
<dbReference type="Pfam" id="PF03646">
    <property type="entry name" value="FlaG"/>
    <property type="match status" value="1"/>
</dbReference>
<dbReference type="Gene3D" id="3.30.160.170">
    <property type="entry name" value="FlaG-like"/>
    <property type="match status" value="1"/>
</dbReference>
<accession>A0A318EGY4</accession>
<dbReference type="InterPro" id="IPR035924">
    <property type="entry name" value="FlaG-like_sf"/>
</dbReference>
<name>A0A318EGY4_9GAMM</name>
<organism evidence="1 2">
    <name type="scientific">Sinimarinibacterium flocculans</name>
    <dbReference type="NCBI Taxonomy" id="985250"/>
    <lineage>
        <taxon>Bacteria</taxon>
        <taxon>Pseudomonadati</taxon>
        <taxon>Pseudomonadota</taxon>
        <taxon>Gammaproteobacteria</taxon>
        <taxon>Nevskiales</taxon>
        <taxon>Nevskiaceae</taxon>
        <taxon>Sinimarinibacterium</taxon>
    </lineage>
</organism>
<evidence type="ECO:0000313" key="1">
    <source>
        <dbReference type="EMBL" id="PXV71488.1"/>
    </source>
</evidence>
<sequence>MSDPIIVTSSRAAPQGAGPSVVVPNASAEAGADVVRPASGAPAVTMVDGLEDAVRALQQQAIDVGAELEFSIDDELDRVIVTLRDRRDGTVLRQIPSEEVLRIARLLRSDAAPLVQVVV</sequence>
<comment type="caution">
    <text evidence="1">The sequence shown here is derived from an EMBL/GenBank/DDBJ whole genome shotgun (WGS) entry which is preliminary data.</text>
</comment>
<protein>
    <submittedName>
        <fullName evidence="1">FlaG protein</fullName>
    </submittedName>
</protein>
<keyword evidence="2" id="KW-1185">Reference proteome</keyword>
<dbReference type="RefSeq" id="WP_211307157.1">
    <property type="nucleotide sequence ID" value="NZ_CAWNXA010000001.1"/>
</dbReference>
<dbReference type="SUPFAM" id="SSF160214">
    <property type="entry name" value="FlaG-like"/>
    <property type="match status" value="1"/>
</dbReference>